<dbReference type="GO" id="GO:0015628">
    <property type="term" value="P:protein secretion by the type II secretion system"/>
    <property type="evidence" value="ECO:0007669"/>
    <property type="project" value="TreeGrafter"/>
</dbReference>
<gene>
    <name evidence="2" type="ORF">METZ01_LOCUS192725</name>
</gene>
<name>A0A382DQ58_9ZZZZ</name>
<dbReference type="GO" id="GO:0015627">
    <property type="term" value="C:type II protein secretion system complex"/>
    <property type="evidence" value="ECO:0007669"/>
    <property type="project" value="TreeGrafter"/>
</dbReference>
<dbReference type="NCBIfam" id="TIGR00426">
    <property type="entry name" value="competence protein ComEA helix-hairpin-helix repeat region"/>
    <property type="match status" value="1"/>
</dbReference>
<dbReference type="AlphaFoldDB" id="A0A382DQ58"/>
<keyword evidence="1" id="KW-1133">Transmembrane helix</keyword>
<reference evidence="2" key="1">
    <citation type="submission" date="2018-05" db="EMBL/GenBank/DDBJ databases">
        <authorList>
            <person name="Lanie J.A."/>
            <person name="Ng W.-L."/>
            <person name="Kazmierczak K.M."/>
            <person name="Andrzejewski T.M."/>
            <person name="Davidsen T.M."/>
            <person name="Wayne K.J."/>
            <person name="Tettelin H."/>
            <person name="Glass J.I."/>
            <person name="Rusch D."/>
            <person name="Podicherti R."/>
            <person name="Tsui H.-C.T."/>
            <person name="Winkler M.E."/>
        </authorList>
    </citation>
    <scope>NUCLEOTIDE SEQUENCE</scope>
</reference>
<proteinExistence type="predicted"/>
<dbReference type="PANTHER" id="PTHR21180">
    <property type="entry name" value="ENDONUCLEASE/EXONUCLEASE/PHOSPHATASE FAMILY DOMAIN-CONTAINING PROTEIN 1"/>
    <property type="match status" value="1"/>
</dbReference>
<evidence type="ECO:0000313" key="2">
    <source>
        <dbReference type="EMBL" id="SVB39871.1"/>
    </source>
</evidence>
<dbReference type="Pfam" id="PF12836">
    <property type="entry name" value="HHH_3"/>
    <property type="match status" value="1"/>
</dbReference>
<feature type="transmembrane region" description="Helical" evidence="1">
    <location>
        <begin position="12"/>
        <end position="30"/>
    </location>
</feature>
<evidence type="ECO:0008006" key="3">
    <source>
        <dbReference type="Google" id="ProtNLM"/>
    </source>
</evidence>
<protein>
    <recommendedName>
        <fullName evidence="3">Helix-hairpin-helix DNA-binding motif class 1 domain-containing protein</fullName>
    </recommendedName>
</protein>
<dbReference type="Gene3D" id="1.10.150.320">
    <property type="entry name" value="Photosystem II 12 kDa extrinsic protein"/>
    <property type="match status" value="1"/>
</dbReference>
<evidence type="ECO:0000256" key="1">
    <source>
        <dbReference type="SAM" id="Phobius"/>
    </source>
</evidence>
<dbReference type="InterPro" id="IPR010994">
    <property type="entry name" value="RuvA_2-like"/>
</dbReference>
<dbReference type="InterPro" id="IPR004509">
    <property type="entry name" value="Competence_ComEA_HhH"/>
</dbReference>
<organism evidence="2">
    <name type="scientific">marine metagenome</name>
    <dbReference type="NCBI Taxonomy" id="408172"/>
    <lineage>
        <taxon>unclassified sequences</taxon>
        <taxon>metagenomes</taxon>
        <taxon>ecological metagenomes</taxon>
    </lineage>
</organism>
<keyword evidence="1" id="KW-0812">Transmembrane</keyword>
<dbReference type="EMBL" id="UINC01040254">
    <property type="protein sequence ID" value="SVB39871.1"/>
    <property type="molecule type" value="Genomic_DNA"/>
</dbReference>
<dbReference type="PANTHER" id="PTHR21180:SF32">
    <property type="entry name" value="ENDONUCLEASE_EXONUCLEASE_PHOSPHATASE FAMILY DOMAIN-CONTAINING PROTEIN 1"/>
    <property type="match status" value="1"/>
</dbReference>
<dbReference type="InterPro" id="IPR051675">
    <property type="entry name" value="Endo/Exo/Phosphatase_dom_1"/>
</dbReference>
<dbReference type="SUPFAM" id="SSF47781">
    <property type="entry name" value="RuvA domain 2-like"/>
    <property type="match status" value="1"/>
</dbReference>
<keyword evidence="1" id="KW-0472">Membrane</keyword>
<accession>A0A382DQ58</accession>
<sequence length="140" mass="15250">MNWLVLTKQEQVAVLFLTSTLFLGCLVLVVESWTQDGLEDFHVIRKAVDPPHVEVAAAVPPAQSDLEVGGGGASVSTTIGINSAELVQWETLPGIGPHTAAAIVTYRQQHGRFAHIDELTQVRGIGVRTLERLRPHLRLD</sequence>